<protein>
    <recommendedName>
        <fullName evidence="5">Peptidase M16 N-terminal domain-containing protein</fullName>
    </recommendedName>
</protein>
<dbReference type="Pfam" id="PF05193">
    <property type="entry name" value="Peptidase_M16_C"/>
    <property type="match status" value="1"/>
</dbReference>
<comment type="similarity">
    <text evidence="1">Belongs to the peptidase M16 family.</text>
</comment>
<evidence type="ECO:0008006" key="5">
    <source>
        <dbReference type="Google" id="ProtNLM"/>
    </source>
</evidence>
<dbReference type="GO" id="GO:0006508">
    <property type="term" value="P:proteolysis"/>
    <property type="evidence" value="ECO:0007669"/>
    <property type="project" value="InterPro"/>
</dbReference>
<evidence type="ECO:0000313" key="4">
    <source>
        <dbReference type="EMBL" id="QHU06299.1"/>
    </source>
</evidence>
<dbReference type="Pfam" id="PF00675">
    <property type="entry name" value="Peptidase_M16"/>
    <property type="match status" value="1"/>
</dbReference>
<dbReference type="InterPro" id="IPR011765">
    <property type="entry name" value="Pept_M16_N"/>
</dbReference>
<dbReference type="SUPFAM" id="SSF63411">
    <property type="entry name" value="LuxS/MPP-like metallohydrolase"/>
    <property type="match status" value="2"/>
</dbReference>
<feature type="domain" description="Peptidase M16 N-terminal" evidence="2">
    <location>
        <begin position="24"/>
        <end position="158"/>
    </location>
</feature>
<dbReference type="InterPro" id="IPR011249">
    <property type="entry name" value="Metalloenz_LuxS/M16"/>
</dbReference>
<sequence>MTILEHKYPNGFRIIYEQPLNKIPVSGVYLFCNVGPVYEYNNMRGASHFIEHMCFKGTKLNPNSVHLMNEFSKIGAYFNAVTTKRYTCYTIKCMDDYLAKSIYNVSDMLINSIFNKEEFNKEHKVVLEELNNLRNDPYSKIDDELERMLFKGSSYEYPIDDLEYHNKNSLKYNKIMEFYKAYYHPSNMFLSIVTHVPLENIKQMLKNTFFLKEKTPFAPIIMPVLQLGIEMYSNIQYNIIQSSKISNVLLSIGFRTCSHNSIEKYYLYLLSVILGSTINGRLMKILREKHGLVYSTRCEVENYEHGGKFTFFTETKFEHFLTNGRNLGVLPLLINIINDIKKNGVTNEEIKNSKGNIKGQKLLNLESISLQTKYNGEEYLFIGDSKQIVPYSKIYDKYIKGITKENITYVINKYINKKNMCVCVISNKALYLEKLKRECEKIF</sequence>
<dbReference type="AlphaFoldDB" id="A0A6C0JL20"/>
<reference evidence="4" key="1">
    <citation type="journal article" date="2020" name="Nature">
        <title>Giant virus diversity and host interactions through global metagenomics.</title>
        <authorList>
            <person name="Schulz F."/>
            <person name="Roux S."/>
            <person name="Paez-Espino D."/>
            <person name="Jungbluth S."/>
            <person name="Walsh D.A."/>
            <person name="Denef V.J."/>
            <person name="McMahon K.D."/>
            <person name="Konstantinidis K.T."/>
            <person name="Eloe-Fadrosh E.A."/>
            <person name="Kyrpides N.C."/>
            <person name="Woyke T."/>
        </authorList>
    </citation>
    <scope>NUCLEOTIDE SEQUENCE</scope>
    <source>
        <strain evidence="4">GVMAG-M-3300027747-57</strain>
    </source>
</reference>
<dbReference type="GO" id="GO:0004222">
    <property type="term" value="F:metalloendopeptidase activity"/>
    <property type="evidence" value="ECO:0007669"/>
    <property type="project" value="InterPro"/>
</dbReference>
<accession>A0A6C0JL20</accession>
<evidence type="ECO:0000259" key="3">
    <source>
        <dbReference type="Pfam" id="PF05193"/>
    </source>
</evidence>
<dbReference type="InterPro" id="IPR001431">
    <property type="entry name" value="Pept_M16_Zn_BS"/>
</dbReference>
<evidence type="ECO:0000256" key="1">
    <source>
        <dbReference type="ARBA" id="ARBA00007261"/>
    </source>
</evidence>
<dbReference type="Gene3D" id="3.30.830.10">
    <property type="entry name" value="Metalloenzyme, LuxS/M16 peptidase-like"/>
    <property type="match status" value="2"/>
</dbReference>
<proteinExistence type="inferred from homology"/>
<dbReference type="PROSITE" id="PS00143">
    <property type="entry name" value="INSULINASE"/>
    <property type="match status" value="1"/>
</dbReference>
<evidence type="ECO:0000259" key="2">
    <source>
        <dbReference type="Pfam" id="PF00675"/>
    </source>
</evidence>
<dbReference type="PANTHER" id="PTHR11851">
    <property type="entry name" value="METALLOPROTEASE"/>
    <property type="match status" value="1"/>
</dbReference>
<organism evidence="4">
    <name type="scientific">viral metagenome</name>
    <dbReference type="NCBI Taxonomy" id="1070528"/>
    <lineage>
        <taxon>unclassified sequences</taxon>
        <taxon>metagenomes</taxon>
        <taxon>organismal metagenomes</taxon>
    </lineage>
</organism>
<dbReference type="PANTHER" id="PTHR11851:SF49">
    <property type="entry name" value="MITOCHONDRIAL-PROCESSING PEPTIDASE SUBUNIT ALPHA"/>
    <property type="match status" value="1"/>
</dbReference>
<dbReference type="InterPro" id="IPR050361">
    <property type="entry name" value="MPP/UQCRC_Complex"/>
</dbReference>
<dbReference type="InterPro" id="IPR007863">
    <property type="entry name" value="Peptidase_M16_C"/>
</dbReference>
<dbReference type="GO" id="GO:0046872">
    <property type="term" value="F:metal ion binding"/>
    <property type="evidence" value="ECO:0007669"/>
    <property type="project" value="InterPro"/>
</dbReference>
<dbReference type="EMBL" id="MN740431">
    <property type="protein sequence ID" value="QHU06299.1"/>
    <property type="molecule type" value="Genomic_DNA"/>
</dbReference>
<name>A0A6C0JL20_9ZZZZ</name>
<feature type="domain" description="Peptidase M16 C-terminal" evidence="3">
    <location>
        <begin position="170"/>
        <end position="354"/>
    </location>
</feature>